<keyword evidence="11" id="KW-0256">Endoplasmic reticulum</keyword>
<evidence type="ECO:0000256" key="5">
    <source>
        <dbReference type="ARBA" id="ARBA00022723"/>
    </source>
</evidence>
<reference evidence="13" key="2">
    <citation type="journal article" date="2023" name="Plants (Basel)">
        <title>Annotation of the Turnera subulata (Passifloraceae) Draft Genome Reveals the S-Locus Evolved after the Divergence of Turneroideae from Passifloroideae in a Stepwise Manner.</title>
        <authorList>
            <person name="Henning P.M."/>
            <person name="Roalson E.H."/>
            <person name="Mir W."/>
            <person name="McCubbin A.G."/>
            <person name="Shore J.S."/>
        </authorList>
    </citation>
    <scope>NUCLEOTIDE SEQUENCE</scope>
    <source>
        <strain evidence="13">F60SS</strain>
    </source>
</reference>
<dbReference type="PROSITE" id="PS50089">
    <property type="entry name" value="ZF_RING_2"/>
    <property type="match status" value="1"/>
</dbReference>
<dbReference type="InterPro" id="IPR013083">
    <property type="entry name" value="Znf_RING/FYVE/PHD"/>
</dbReference>
<accession>A0A9Q0JDL3</accession>
<gene>
    <name evidence="13" type="ORF">Tsubulata_031457</name>
</gene>
<comment type="pathway">
    <text evidence="3 11">Protein modification; protein ubiquitination.</text>
</comment>
<dbReference type="InterPro" id="IPR018957">
    <property type="entry name" value="Znf_C3HC4_RING-type"/>
</dbReference>
<dbReference type="AlphaFoldDB" id="A0A9Q0JDL3"/>
<keyword evidence="6 10" id="KW-0863">Zinc-finger</keyword>
<dbReference type="GO" id="GO:0005789">
    <property type="term" value="C:endoplasmic reticulum membrane"/>
    <property type="evidence" value="ECO:0007669"/>
    <property type="project" value="UniProtKB-SubCell"/>
</dbReference>
<dbReference type="PROSITE" id="PS00518">
    <property type="entry name" value="ZF_RING_1"/>
    <property type="match status" value="1"/>
</dbReference>
<dbReference type="InterPro" id="IPR001841">
    <property type="entry name" value="Znf_RING"/>
</dbReference>
<dbReference type="Proteomes" id="UP001141552">
    <property type="component" value="Unassembled WGS sequence"/>
</dbReference>
<dbReference type="InterPro" id="IPR017907">
    <property type="entry name" value="Znf_RING_CS"/>
</dbReference>
<evidence type="ECO:0000256" key="1">
    <source>
        <dbReference type="ARBA" id="ARBA00000900"/>
    </source>
</evidence>
<dbReference type="Pfam" id="PF00097">
    <property type="entry name" value="zf-C3HC4"/>
    <property type="match status" value="1"/>
</dbReference>
<name>A0A9Q0JDL3_9ROSI</name>
<dbReference type="GO" id="GO:0061630">
    <property type="term" value="F:ubiquitin protein ligase activity"/>
    <property type="evidence" value="ECO:0007669"/>
    <property type="project" value="UniProtKB-UniRule"/>
</dbReference>
<evidence type="ECO:0000256" key="3">
    <source>
        <dbReference type="ARBA" id="ARBA00004906"/>
    </source>
</evidence>
<evidence type="ECO:0000256" key="4">
    <source>
        <dbReference type="ARBA" id="ARBA00022679"/>
    </source>
</evidence>
<comment type="function">
    <text evidence="11">E3 ubiquitin-protein ligase.</text>
</comment>
<organism evidence="13 14">
    <name type="scientific">Turnera subulata</name>
    <dbReference type="NCBI Taxonomy" id="218843"/>
    <lineage>
        <taxon>Eukaryota</taxon>
        <taxon>Viridiplantae</taxon>
        <taxon>Streptophyta</taxon>
        <taxon>Embryophyta</taxon>
        <taxon>Tracheophyta</taxon>
        <taxon>Spermatophyta</taxon>
        <taxon>Magnoliopsida</taxon>
        <taxon>eudicotyledons</taxon>
        <taxon>Gunneridae</taxon>
        <taxon>Pentapetalae</taxon>
        <taxon>rosids</taxon>
        <taxon>fabids</taxon>
        <taxon>Malpighiales</taxon>
        <taxon>Passifloraceae</taxon>
        <taxon>Turnera</taxon>
    </lineage>
</organism>
<dbReference type="SMART" id="SM00184">
    <property type="entry name" value="RING"/>
    <property type="match status" value="1"/>
</dbReference>
<comment type="caution">
    <text evidence="13">The sequence shown here is derived from an EMBL/GenBank/DDBJ whole genome shotgun (WGS) entry which is preliminary data.</text>
</comment>
<feature type="domain" description="RING-type" evidence="12">
    <location>
        <begin position="44"/>
        <end position="95"/>
    </location>
</feature>
<evidence type="ECO:0000256" key="7">
    <source>
        <dbReference type="ARBA" id="ARBA00022786"/>
    </source>
</evidence>
<dbReference type="InterPro" id="IPR045103">
    <property type="entry name" value="RNF5/RNF185-like"/>
</dbReference>
<comment type="domain">
    <text evidence="11">The RING-type zinc finger domain is responsible for E3 ligase activity.</text>
</comment>
<evidence type="ECO:0000256" key="9">
    <source>
        <dbReference type="ARBA" id="ARBA00023136"/>
    </source>
</evidence>
<comment type="catalytic activity">
    <reaction evidence="1 11">
        <text>S-ubiquitinyl-[E2 ubiquitin-conjugating enzyme]-L-cysteine + [acceptor protein]-L-lysine = [E2 ubiquitin-conjugating enzyme]-L-cysteine + N(6)-ubiquitinyl-[acceptor protein]-L-lysine.</text>
        <dbReference type="EC" id="2.3.2.27"/>
    </reaction>
</comment>
<evidence type="ECO:0000256" key="2">
    <source>
        <dbReference type="ARBA" id="ARBA00004308"/>
    </source>
</evidence>
<proteinExistence type="predicted"/>
<evidence type="ECO:0000256" key="11">
    <source>
        <dbReference type="RuleBase" id="RU369090"/>
    </source>
</evidence>
<protein>
    <recommendedName>
        <fullName evidence="11">E3 ubiquitin-protein ligase RMA</fullName>
        <ecNumber evidence="11">2.3.2.27</ecNumber>
    </recommendedName>
    <alternativeName>
        <fullName evidence="11">Protein RING membrane-anchor</fullName>
    </alternativeName>
    <alternativeName>
        <fullName evidence="11">RING-type E3 ubiquitin transferase RMA</fullName>
    </alternativeName>
</protein>
<keyword evidence="8 11" id="KW-0862">Zinc</keyword>
<evidence type="ECO:0000313" key="13">
    <source>
        <dbReference type="EMBL" id="KAJ4837317.1"/>
    </source>
</evidence>
<dbReference type="PANTHER" id="PTHR12313">
    <property type="entry name" value="E3 UBIQUITIN-PROTEIN LIGASE RNF5-RELATED"/>
    <property type="match status" value="1"/>
</dbReference>
<evidence type="ECO:0000256" key="10">
    <source>
        <dbReference type="PROSITE-ProRule" id="PRU00175"/>
    </source>
</evidence>
<dbReference type="SUPFAM" id="SSF57850">
    <property type="entry name" value="RING/U-box"/>
    <property type="match status" value="1"/>
</dbReference>
<dbReference type="GO" id="GO:0008270">
    <property type="term" value="F:zinc ion binding"/>
    <property type="evidence" value="ECO:0007669"/>
    <property type="project" value="UniProtKB-KW"/>
</dbReference>
<dbReference type="Gene3D" id="3.30.40.10">
    <property type="entry name" value="Zinc/RING finger domain, C3HC4 (zinc finger)"/>
    <property type="match status" value="1"/>
</dbReference>
<dbReference type="EC" id="2.3.2.27" evidence="11"/>
<sequence length="254" mass="28136">MAIDQFLEDSNEYLGHNKSSLENWKSLSDALMDSDDSPSSGFDCYICLEPVQDPVVTLCGHLYCWPCIYKWLHYQSISAEDEFLAEPLQQCPVCKAEISETTIVPLFGRGQMTKPSKSKGPNLGIVIPSRPLACGFDSPRTPIASRSARSSSVIHQGGDDMAGSQLYYPQPASMVSLGGSTANMVDPLFGLFGEMINGRVFSNSIENAFDYPNSYQLFGNASPRIRRHVLQADKSLSRICFFLFCCVFLCFLTF</sequence>
<dbReference type="EMBL" id="JAKUCV010003875">
    <property type="protein sequence ID" value="KAJ4837317.1"/>
    <property type="molecule type" value="Genomic_DNA"/>
</dbReference>
<keyword evidence="7 11" id="KW-0833">Ubl conjugation pathway</keyword>
<keyword evidence="9" id="KW-0472">Membrane</keyword>
<evidence type="ECO:0000313" key="14">
    <source>
        <dbReference type="Proteomes" id="UP001141552"/>
    </source>
</evidence>
<evidence type="ECO:0000259" key="12">
    <source>
        <dbReference type="PROSITE" id="PS50089"/>
    </source>
</evidence>
<keyword evidence="4 11" id="KW-0808">Transferase</keyword>
<reference evidence="13" key="1">
    <citation type="submission" date="2022-02" db="EMBL/GenBank/DDBJ databases">
        <authorList>
            <person name="Henning P.M."/>
            <person name="McCubbin A.G."/>
            <person name="Shore J.S."/>
        </authorList>
    </citation>
    <scope>NUCLEOTIDE SEQUENCE</scope>
    <source>
        <strain evidence="13">F60SS</strain>
        <tissue evidence="13">Leaves</tissue>
    </source>
</reference>
<evidence type="ECO:0000256" key="6">
    <source>
        <dbReference type="ARBA" id="ARBA00022771"/>
    </source>
</evidence>
<keyword evidence="5 11" id="KW-0479">Metal-binding</keyword>
<dbReference type="GO" id="GO:0006511">
    <property type="term" value="P:ubiquitin-dependent protein catabolic process"/>
    <property type="evidence" value="ECO:0007669"/>
    <property type="project" value="UniProtKB-UniRule"/>
</dbReference>
<dbReference type="OrthoDB" id="6270329at2759"/>
<evidence type="ECO:0000256" key="8">
    <source>
        <dbReference type="ARBA" id="ARBA00022833"/>
    </source>
</evidence>
<comment type="subcellular location">
    <subcellularLocation>
        <location evidence="2">Endomembrane system</location>
    </subcellularLocation>
    <subcellularLocation>
        <location evidence="11">Endoplasmic reticulum membrane</location>
        <topology evidence="11">Single-pass type IV membrane protein</topology>
    </subcellularLocation>
</comment>
<keyword evidence="14" id="KW-1185">Reference proteome</keyword>